<gene>
    <name evidence="3" type="ORF">TM51_14125</name>
</gene>
<protein>
    <recommendedName>
        <fullName evidence="2">Bacterial SCP orthologue domain-containing protein</fullName>
    </recommendedName>
</protein>
<accession>A0A9P2T7J1</accession>
<reference evidence="3 4" key="1">
    <citation type="journal article" date="2013" name="Genome Announc.">
        <title>Draft Genome Sequence of the Lignocellulose Decomposer Thermobifida fusca Strain TM51.</title>
        <authorList>
            <person name="Toth A."/>
            <person name="Barna T."/>
            <person name="Nagy I."/>
            <person name="Horvath B."/>
            <person name="Nagy I."/>
            <person name="Tancsics A."/>
            <person name="Kriszt B."/>
            <person name="Baka E."/>
            <person name="Fekete C."/>
            <person name="Kukolya J."/>
        </authorList>
    </citation>
    <scope>NUCLEOTIDE SEQUENCE [LARGE SCALE GENOMIC DNA]</scope>
    <source>
        <strain evidence="3 4">TM51</strain>
    </source>
</reference>
<dbReference type="InterPro" id="IPR041629">
    <property type="entry name" value="SCP_3"/>
</dbReference>
<evidence type="ECO:0000313" key="4">
    <source>
        <dbReference type="Proteomes" id="UP000014184"/>
    </source>
</evidence>
<dbReference type="Gene3D" id="3.30.1050.40">
    <property type="match status" value="1"/>
</dbReference>
<proteinExistence type="predicted"/>
<dbReference type="Pfam" id="PF17844">
    <property type="entry name" value="SCP_3"/>
    <property type="match status" value="1"/>
</dbReference>
<name>A0A9P2T7J1_THEFU</name>
<organism evidence="3 4">
    <name type="scientific">Thermobifida fusca TM51</name>
    <dbReference type="NCBI Taxonomy" id="1169414"/>
    <lineage>
        <taxon>Bacteria</taxon>
        <taxon>Bacillati</taxon>
        <taxon>Actinomycetota</taxon>
        <taxon>Actinomycetes</taxon>
        <taxon>Streptosporangiales</taxon>
        <taxon>Nocardiopsidaceae</taxon>
        <taxon>Thermobifida</taxon>
    </lineage>
</organism>
<dbReference type="RefSeq" id="WP_016189284.1">
    <property type="nucleotide sequence ID" value="NZ_AOSG01000083.1"/>
</dbReference>
<sequence>MASLSPAARRRLAALRSALDEQLAALGEPPYAGPGHPAAALTACVQALLRAQRRGLAPHRPAVKAAVRATLTELASRYPGQAVEVRVPPYGAVQCFPGPRHTRGTPPNVVETDPLTWLALVTGDLTWADAVSSHRVSASGARADLSPALPLWSPPHEAPLHGTGTGDSR</sequence>
<feature type="region of interest" description="Disordered" evidence="1">
    <location>
        <begin position="146"/>
        <end position="169"/>
    </location>
</feature>
<comment type="caution">
    <text evidence="3">The sequence shown here is derived from an EMBL/GenBank/DDBJ whole genome shotgun (WGS) entry which is preliminary data.</text>
</comment>
<dbReference type="EMBL" id="AOSG01000083">
    <property type="protein sequence ID" value="EOR70209.1"/>
    <property type="molecule type" value="Genomic_DNA"/>
</dbReference>
<feature type="domain" description="Bacterial SCP orthologue" evidence="2">
    <location>
        <begin position="60"/>
        <end position="151"/>
    </location>
</feature>
<dbReference type="AlphaFoldDB" id="A0A9P2T7J1"/>
<dbReference type="Proteomes" id="UP000014184">
    <property type="component" value="Unassembled WGS sequence"/>
</dbReference>
<evidence type="ECO:0000259" key="2">
    <source>
        <dbReference type="Pfam" id="PF17844"/>
    </source>
</evidence>
<keyword evidence="4" id="KW-1185">Reference proteome</keyword>
<evidence type="ECO:0000313" key="3">
    <source>
        <dbReference type="EMBL" id="EOR70209.1"/>
    </source>
</evidence>
<evidence type="ECO:0000256" key="1">
    <source>
        <dbReference type="SAM" id="MobiDB-lite"/>
    </source>
</evidence>